<keyword evidence="2" id="KW-1185">Reference proteome</keyword>
<dbReference type="RefSeq" id="XP_003288480.1">
    <property type="nucleotide sequence ID" value="XM_003288432.1"/>
</dbReference>
<dbReference type="AlphaFoldDB" id="F0ZM33"/>
<dbReference type="VEuPathDB" id="AmoebaDB:DICPUDRAFT_152710"/>
<protein>
    <submittedName>
        <fullName evidence="1">Uncharacterized protein</fullName>
    </submittedName>
</protein>
<organism evidence="1 2">
    <name type="scientific">Dictyostelium purpureum</name>
    <name type="common">Slime mold</name>
    <dbReference type="NCBI Taxonomy" id="5786"/>
    <lineage>
        <taxon>Eukaryota</taxon>
        <taxon>Amoebozoa</taxon>
        <taxon>Evosea</taxon>
        <taxon>Eumycetozoa</taxon>
        <taxon>Dictyostelia</taxon>
        <taxon>Dictyosteliales</taxon>
        <taxon>Dictyosteliaceae</taxon>
        <taxon>Dictyostelium</taxon>
    </lineage>
</organism>
<evidence type="ECO:0000313" key="1">
    <source>
        <dbReference type="EMBL" id="EGC35006.1"/>
    </source>
</evidence>
<reference evidence="2" key="1">
    <citation type="journal article" date="2011" name="Genome Biol.">
        <title>Comparative genomics of the social amoebae Dictyostelium discoideum and Dictyostelium purpureum.</title>
        <authorList>
            <consortium name="US DOE Joint Genome Institute (JGI-PGF)"/>
            <person name="Sucgang R."/>
            <person name="Kuo A."/>
            <person name="Tian X."/>
            <person name="Salerno W."/>
            <person name="Parikh A."/>
            <person name="Feasley C.L."/>
            <person name="Dalin E."/>
            <person name="Tu H."/>
            <person name="Huang E."/>
            <person name="Barry K."/>
            <person name="Lindquist E."/>
            <person name="Shapiro H."/>
            <person name="Bruce D."/>
            <person name="Schmutz J."/>
            <person name="Salamov A."/>
            <person name="Fey P."/>
            <person name="Gaudet P."/>
            <person name="Anjard C."/>
            <person name="Babu M.M."/>
            <person name="Basu S."/>
            <person name="Bushmanova Y."/>
            <person name="van der Wel H."/>
            <person name="Katoh-Kurasawa M."/>
            <person name="Dinh C."/>
            <person name="Coutinho P.M."/>
            <person name="Saito T."/>
            <person name="Elias M."/>
            <person name="Schaap P."/>
            <person name="Kay R.R."/>
            <person name="Henrissat B."/>
            <person name="Eichinger L."/>
            <person name="Rivero F."/>
            <person name="Putnam N.H."/>
            <person name="West C.M."/>
            <person name="Loomis W.F."/>
            <person name="Chisholm R.L."/>
            <person name="Shaulsky G."/>
            <person name="Strassmann J.E."/>
            <person name="Queller D.C."/>
            <person name="Kuspa A."/>
            <person name="Grigoriev I.V."/>
        </authorList>
    </citation>
    <scope>NUCLEOTIDE SEQUENCE [LARGE SCALE GENOMIC DNA]</scope>
    <source>
        <strain evidence="2">QSDP1</strain>
    </source>
</reference>
<sequence>MVKEAFLAAVSNKKIVFLVAADEKFRPKICNTNDVFTAKLETLLPHKAPTL</sequence>
<dbReference type="Proteomes" id="UP000001064">
    <property type="component" value="Unassembled WGS sequence"/>
</dbReference>
<accession>F0ZM33</accession>
<proteinExistence type="predicted"/>
<dbReference type="InParanoid" id="F0ZM33"/>
<gene>
    <name evidence="1" type="ORF">DICPUDRAFT_152710</name>
</gene>
<dbReference type="EMBL" id="GL871075">
    <property type="protein sequence ID" value="EGC35006.1"/>
    <property type="molecule type" value="Genomic_DNA"/>
</dbReference>
<name>F0ZM33_DICPU</name>
<dbReference type="GeneID" id="10501896"/>
<dbReference type="KEGG" id="dpp:DICPUDRAFT_152710"/>
<evidence type="ECO:0000313" key="2">
    <source>
        <dbReference type="Proteomes" id="UP000001064"/>
    </source>
</evidence>